<evidence type="ECO:0000256" key="7">
    <source>
        <dbReference type="ARBA" id="ARBA00023027"/>
    </source>
</evidence>
<feature type="domain" description="NAD-dependent epimerase/dehydratase" evidence="11">
    <location>
        <begin position="3"/>
        <end position="251"/>
    </location>
</feature>
<proteinExistence type="inferred from homology"/>
<comment type="caution">
    <text evidence="12">The sequence shown here is derived from an EMBL/GenBank/DDBJ whole genome shotgun (WGS) entry which is preliminary data.</text>
</comment>
<comment type="similarity">
    <text evidence="4 10">Belongs to the NAD(P)-dependent epimerase/dehydratase family.</text>
</comment>
<dbReference type="NCBIfam" id="TIGR01179">
    <property type="entry name" value="galE"/>
    <property type="match status" value="1"/>
</dbReference>
<evidence type="ECO:0000256" key="9">
    <source>
        <dbReference type="ARBA" id="ARBA00023277"/>
    </source>
</evidence>
<dbReference type="SUPFAM" id="SSF51735">
    <property type="entry name" value="NAD(P)-binding Rossmann-fold domains"/>
    <property type="match status" value="1"/>
</dbReference>
<dbReference type="GO" id="GO:0003978">
    <property type="term" value="F:UDP-glucose 4-epimerase activity"/>
    <property type="evidence" value="ECO:0007669"/>
    <property type="project" value="UniProtKB-EC"/>
</dbReference>
<comment type="subunit">
    <text evidence="10">Homodimer.</text>
</comment>
<evidence type="ECO:0000256" key="1">
    <source>
        <dbReference type="ARBA" id="ARBA00000083"/>
    </source>
</evidence>
<keyword evidence="9 10" id="KW-0119">Carbohydrate metabolism</keyword>
<dbReference type="Gene3D" id="3.40.50.720">
    <property type="entry name" value="NAD(P)-binding Rossmann-like Domain"/>
    <property type="match status" value="1"/>
</dbReference>
<comment type="catalytic activity">
    <reaction evidence="1 10">
        <text>UDP-alpha-D-glucose = UDP-alpha-D-galactose</text>
        <dbReference type="Rhea" id="RHEA:22168"/>
        <dbReference type="ChEBI" id="CHEBI:58885"/>
        <dbReference type="ChEBI" id="CHEBI:66914"/>
        <dbReference type="EC" id="5.1.3.2"/>
    </reaction>
</comment>
<evidence type="ECO:0000256" key="6">
    <source>
        <dbReference type="ARBA" id="ARBA00018569"/>
    </source>
</evidence>
<dbReference type="PANTHER" id="PTHR43725">
    <property type="entry name" value="UDP-GLUCOSE 4-EPIMERASE"/>
    <property type="match status" value="1"/>
</dbReference>
<comment type="cofactor">
    <cofactor evidence="2 10">
        <name>NAD(+)</name>
        <dbReference type="ChEBI" id="CHEBI:57540"/>
    </cofactor>
</comment>
<keyword evidence="8 10" id="KW-0413">Isomerase</keyword>
<evidence type="ECO:0000256" key="3">
    <source>
        <dbReference type="ARBA" id="ARBA00004947"/>
    </source>
</evidence>
<comment type="pathway">
    <text evidence="3 10">Carbohydrate metabolism; galactose metabolism.</text>
</comment>
<evidence type="ECO:0000259" key="11">
    <source>
        <dbReference type="Pfam" id="PF01370"/>
    </source>
</evidence>
<dbReference type="EMBL" id="JAXCLX010000002">
    <property type="protein sequence ID" value="MDY0872579.1"/>
    <property type="molecule type" value="Genomic_DNA"/>
</dbReference>
<evidence type="ECO:0000256" key="5">
    <source>
        <dbReference type="ARBA" id="ARBA00013189"/>
    </source>
</evidence>
<dbReference type="PANTHER" id="PTHR43725:SF53">
    <property type="entry name" value="UDP-ARABINOSE 4-EPIMERASE 1"/>
    <property type="match status" value="1"/>
</dbReference>
<accession>A0ABU5DZ18</accession>
<dbReference type="Proteomes" id="UP001271769">
    <property type="component" value="Unassembled WGS sequence"/>
</dbReference>
<evidence type="ECO:0000256" key="4">
    <source>
        <dbReference type="ARBA" id="ARBA00007637"/>
    </source>
</evidence>
<gene>
    <name evidence="12" type="primary">galE</name>
    <name evidence="12" type="ORF">SMD31_11615</name>
</gene>
<dbReference type="InterPro" id="IPR005886">
    <property type="entry name" value="UDP_G4E"/>
</dbReference>
<dbReference type="InterPro" id="IPR036291">
    <property type="entry name" value="NAD(P)-bd_dom_sf"/>
</dbReference>
<keyword evidence="13" id="KW-1185">Reference proteome</keyword>
<dbReference type="Gene3D" id="3.90.25.10">
    <property type="entry name" value="UDP-galactose 4-epimerase, domain 1"/>
    <property type="match status" value="1"/>
</dbReference>
<dbReference type="InterPro" id="IPR001509">
    <property type="entry name" value="Epimerase_deHydtase"/>
</dbReference>
<evidence type="ECO:0000256" key="10">
    <source>
        <dbReference type="RuleBase" id="RU366046"/>
    </source>
</evidence>
<evidence type="ECO:0000256" key="8">
    <source>
        <dbReference type="ARBA" id="ARBA00023235"/>
    </source>
</evidence>
<dbReference type="CDD" id="cd05247">
    <property type="entry name" value="UDP_G4E_1_SDR_e"/>
    <property type="match status" value="1"/>
</dbReference>
<sequence length="330" mass="35599">MKILVTGGAGYIGSHTCLALADMGFEPVTFDSLVTGHEWAVQWGPLEKGDVRDQDLVSAVLEKHRIEAVLHFAALSLVAQSVAEPLRYYDNNVAGTLSLLAAMKRSGVRKLVFSSTCAVYGVPPSLPIREDMPTAPINPYGRTKLAAENAIMDAAQAGQIDAVVLRYFNAAGADAALRIGEAHVHESHLIPLAVHAALLKSEPLRVFGTDYDTPDGTCLRDYIHVTDLAQAHVAALNFIMGHSRGHRFNLGTGKPASVRQVMKAVEAATGRPVPHSEAPRREGDPMSLYAAIDLAREKLGWEPQHLDIVDIVRSAVDWDAKYTADLAKTA</sequence>
<reference evidence="12 13" key="1">
    <citation type="journal article" date="2013" name="Antonie Van Leeuwenhoek">
        <title>Dongia rigui sp. nov., isolated from freshwater of a large wetland in Korea.</title>
        <authorList>
            <person name="Baik K.S."/>
            <person name="Hwang Y.M."/>
            <person name="Choi J.S."/>
            <person name="Kwon J."/>
            <person name="Seong C.N."/>
        </authorList>
    </citation>
    <scope>NUCLEOTIDE SEQUENCE [LARGE SCALE GENOMIC DNA]</scope>
    <source>
        <strain evidence="12 13">04SU4-P</strain>
    </source>
</reference>
<dbReference type="EC" id="5.1.3.2" evidence="5 10"/>
<dbReference type="Pfam" id="PF01370">
    <property type="entry name" value="Epimerase"/>
    <property type="match status" value="1"/>
</dbReference>
<evidence type="ECO:0000313" key="12">
    <source>
        <dbReference type="EMBL" id="MDY0872579.1"/>
    </source>
</evidence>
<evidence type="ECO:0000256" key="2">
    <source>
        <dbReference type="ARBA" id="ARBA00001911"/>
    </source>
</evidence>
<dbReference type="RefSeq" id="WP_320501054.1">
    <property type="nucleotide sequence ID" value="NZ_JAXCLX010000002.1"/>
</dbReference>
<evidence type="ECO:0000313" key="13">
    <source>
        <dbReference type="Proteomes" id="UP001271769"/>
    </source>
</evidence>
<organism evidence="12 13">
    <name type="scientific">Dongia rigui</name>
    <dbReference type="NCBI Taxonomy" id="940149"/>
    <lineage>
        <taxon>Bacteria</taxon>
        <taxon>Pseudomonadati</taxon>
        <taxon>Pseudomonadota</taxon>
        <taxon>Alphaproteobacteria</taxon>
        <taxon>Rhodospirillales</taxon>
        <taxon>Dongiaceae</taxon>
        <taxon>Dongia</taxon>
    </lineage>
</organism>
<protein>
    <recommendedName>
        <fullName evidence="6 10">UDP-glucose 4-epimerase</fullName>
        <ecNumber evidence="5 10">5.1.3.2</ecNumber>
    </recommendedName>
</protein>
<keyword evidence="7 10" id="KW-0520">NAD</keyword>
<name>A0ABU5DZ18_9PROT</name>